<evidence type="ECO:0000313" key="6">
    <source>
        <dbReference type="EMBL" id="OGC27478.1"/>
    </source>
</evidence>
<evidence type="ECO:0000256" key="3">
    <source>
        <dbReference type="ARBA" id="ARBA00022989"/>
    </source>
</evidence>
<feature type="transmembrane region" description="Helical" evidence="5">
    <location>
        <begin position="109"/>
        <end position="127"/>
    </location>
</feature>
<dbReference type="Proteomes" id="UP000178602">
    <property type="component" value="Unassembled WGS sequence"/>
</dbReference>
<sequence length="264" mass="28712">MLAAAPLISGVISRIKNNLRLRRGPGIFQPYFNLAKLFKKEERFSEHSSWLMKVTPYIVLGSVLSAAVFMRAGDLILLTFVLSLGRFFLALAGLDPASPFGGFGSSREMFFAGFLEPIILLAVFASALSGGGAIEASSILAAAALFLATLAETSRVPVDNQETHLELTMVHEAMVLEYSGRSLALIELASYLKQAIFFTLIMLVLWPFLVSRIGWYLLSLLVLAVIVAFTEVSLAKMRLFRVVDFLFFAGILALLAVISAALGV</sequence>
<dbReference type="GO" id="GO:0005886">
    <property type="term" value="C:plasma membrane"/>
    <property type="evidence" value="ECO:0007669"/>
    <property type="project" value="TreeGrafter"/>
</dbReference>
<protein>
    <recommendedName>
        <fullName evidence="8">Formate hydrogenlyase</fullName>
    </recommendedName>
</protein>
<proteinExistence type="predicted"/>
<feature type="transmembrane region" description="Helical" evidence="5">
    <location>
        <begin position="75"/>
        <end position="97"/>
    </location>
</feature>
<reference evidence="6 7" key="1">
    <citation type="journal article" date="2016" name="Nat. Commun.">
        <title>Thousands of microbial genomes shed light on interconnected biogeochemical processes in an aquifer system.</title>
        <authorList>
            <person name="Anantharaman K."/>
            <person name="Brown C.T."/>
            <person name="Hug L.A."/>
            <person name="Sharon I."/>
            <person name="Castelle C.J."/>
            <person name="Probst A.J."/>
            <person name="Thomas B.C."/>
            <person name="Singh A."/>
            <person name="Wilkins M.J."/>
            <person name="Karaoz U."/>
            <person name="Brodie E.L."/>
            <person name="Williams K.H."/>
            <person name="Hubbard S.S."/>
            <person name="Banfield J.F."/>
        </authorList>
    </citation>
    <scope>NUCLEOTIDE SEQUENCE [LARGE SCALE GENOMIC DNA]</scope>
</reference>
<evidence type="ECO:0000256" key="5">
    <source>
        <dbReference type="SAM" id="Phobius"/>
    </source>
</evidence>
<keyword evidence="4 5" id="KW-0472">Membrane</keyword>
<dbReference type="EMBL" id="MEUG01000001">
    <property type="protein sequence ID" value="OGC27478.1"/>
    <property type="molecule type" value="Genomic_DNA"/>
</dbReference>
<dbReference type="Pfam" id="PF00146">
    <property type="entry name" value="NADHdh"/>
    <property type="match status" value="1"/>
</dbReference>
<comment type="subcellular location">
    <subcellularLocation>
        <location evidence="1">Membrane</location>
        <topology evidence="1">Multi-pass membrane protein</topology>
    </subcellularLocation>
</comment>
<dbReference type="PANTHER" id="PTHR43359">
    <property type="entry name" value="FORMATE HYDROGENLYASE SUBUNIT 4"/>
    <property type="match status" value="1"/>
</dbReference>
<evidence type="ECO:0008006" key="8">
    <source>
        <dbReference type="Google" id="ProtNLM"/>
    </source>
</evidence>
<feature type="transmembrane region" description="Helical" evidence="5">
    <location>
        <begin position="191"/>
        <end position="209"/>
    </location>
</feature>
<comment type="caution">
    <text evidence="6">The sequence shown here is derived from an EMBL/GenBank/DDBJ whole genome shotgun (WGS) entry which is preliminary data.</text>
</comment>
<dbReference type="InterPro" id="IPR052561">
    <property type="entry name" value="ComplexI_Subunit1"/>
</dbReference>
<dbReference type="PANTHER" id="PTHR43359:SF1">
    <property type="entry name" value="FORMATE HYDROGENLYASE SUBUNIT 4-RELATED"/>
    <property type="match status" value="1"/>
</dbReference>
<keyword evidence="3 5" id="KW-1133">Transmembrane helix</keyword>
<feature type="transmembrane region" description="Helical" evidence="5">
    <location>
        <begin position="242"/>
        <end position="262"/>
    </location>
</feature>
<evidence type="ECO:0000313" key="7">
    <source>
        <dbReference type="Proteomes" id="UP000178602"/>
    </source>
</evidence>
<accession>A0A1F4T459</accession>
<gene>
    <name evidence="6" type="ORF">A3K49_00380</name>
</gene>
<evidence type="ECO:0000256" key="1">
    <source>
        <dbReference type="ARBA" id="ARBA00004141"/>
    </source>
</evidence>
<feature type="transmembrane region" description="Helical" evidence="5">
    <location>
        <begin position="215"/>
        <end position="235"/>
    </location>
</feature>
<evidence type="ECO:0000256" key="4">
    <source>
        <dbReference type="ARBA" id="ARBA00023136"/>
    </source>
</evidence>
<evidence type="ECO:0000256" key="2">
    <source>
        <dbReference type="ARBA" id="ARBA00022692"/>
    </source>
</evidence>
<feature type="transmembrane region" description="Helical" evidence="5">
    <location>
        <begin position="133"/>
        <end position="151"/>
    </location>
</feature>
<organism evidence="6 7">
    <name type="scientific">candidate division WOR-1 bacterium RIFOXYC12_FULL_54_18</name>
    <dbReference type="NCBI Taxonomy" id="1802584"/>
    <lineage>
        <taxon>Bacteria</taxon>
        <taxon>Bacillati</taxon>
        <taxon>Saganbacteria</taxon>
    </lineage>
</organism>
<keyword evidence="2 5" id="KW-0812">Transmembrane</keyword>
<dbReference type="AlphaFoldDB" id="A0A1F4T459"/>
<feature type="transmembrane region" description="Helical" evidence="5">
    <location>
        <begin position="50"/>
        <end position="69"/>
    </location>
</feature>
<dbReference type="InterPro" id="IPR001694">
    <property type="entry name" value="NADH_UbQ_OxRdtase_su1/FPO"/>
</dbReference>
<name>A0A1F4T459_UNCSA</name>